<proteinExistence type="predicted"/>
<name>A0A1V8YAE1_9ENTE</name>
<dbReference type="EMBL" id="MJEA01000010">
    <property type="protein sequence ID" value="OQO69569.1"/>
    <property type="molecule type" value="Genomic_DNA"/>
</dbReference>
<comment type="caution">
    <text evidence="1">The sequence shown here is derived from an EMBL/GenBank/DDBJ whole genome shotgun (WGS) entry which is preliminary data.</text>
</comment>
<dbReference type="RefSeq" id="WP_081184266.1">
    <property type="nucleotide sequence ID" value="NZ_MJEA01000010.1"/>
</dbReference>
<reference evidence="1 2" key="1">
    <citation type="journal article" date="2017" name="BMC Microbiol.">
        <title>Comparative genomics of Enterococcus spp. isolated from bovine feces.</title>
        <authorList>
            <person name="Beukers A.G."/>
            <person name="Zaheer R."/>
            <person name="Goji N."/>
            <person name="Amoako K.K."/>
            <person name="Chaves A.V."/>
            <person name="Ward M.P."/>
            <person name="McAllister T.A."/>
        </authorList>
    </citation>
    <scope>NUCLEOTIDE SEQUENCE [LARGE SCALE GENOMIC DNA]</scope>
    <source>
        <strain evidence="1 2">F1129D 143</strain>
    </source>
</reference>
<protein>
    <submittedName>
        <fullName evidence="1">Uncharacterized protein</fullName>
    </submittedName>
</protein>
<evidence type="ECO:0000313" key="1">
    <source>
        <dbReference type="EMBL" id="OQO69569.1"/>
    </source>
</evidence>
<dbReference type="SUPFAM" id="SSF56988">
    <property type="entry name" value="Anthrax protective antigen"/>
    <property type="match status" value="1"/>
</dbReference>
<dbReference type="Gene3D" id="3.90.182.10">
    <property type="entry name" value="Toxin - Anthrax Protective Antigen,domain 1"/>
    <property type="match status" value="1"/>
</dbReference>
<dbReference type="Proteomes" id="UP000192477">
    <property type="component" value="Unassembled WGS sequence"/>
</dbReference>
<sequence length="69" mass="8127">MKFIRWISQVIIDKEDEYIFSSSDNKNIEIVINNTKMTNIDSQQSIQLPKVNHEIKITYKNSEGLNKIK</sequence>
<accession>A0A1V8YAE1</accession>
<organism evidence="1 2">
    <name type="scientific">Enterococcus villorum</name>
    <dbReference type="NCBI Taxonomy" id="112904"/>
    <lineage>
        <taxon>Bacteria</taxon>
        <taxon>Bacillati</taxon>
        <taxon>Bacillota</taxon>
        <taxon>Bacilli</taxon>
        <taxon>Lactobacillales</taxon>
        <taxon>Enterococcaceae</taxon>
        <taxon>Enterococcus</taxon>
    </lineage>
</organism>
<gene>
    <name evidence="1" type="ORF">BH747_09875</name>
</gene>
<dbReference type="AlphaFoldDB" id="A0A1V8YAE1"/>
<evidence type="ECO:0000313" key="2">
    <source>
        <dbReference type="Proteomes" id="UP000192477"/>
    </source>
</evidence>